<evidence type="ECO:0000313" key="2">
    <source>
        <dbReference type="Proteomes" id="UP001164539"/>
    </source>
</evidence>
<name>A0ACC1XX80_MELAZ</name>
<reference evidence="1 2" key="1">
    <citation type="journal article" date="2023" name="Science">
        <title>Complex scaffold remodeling in plant triterpene biosynthesis.</title>
        <authorList>
            <person name="De La Pena R."/>
            <person name="Hodgson H."/>
            <person name="Liu J.C."/>
            <person name="Stephenson M.J."/>
            <person name="Martin A.C."/>
            <person name="Owen C."/>
            <person name="Harkess A."/>
            <person name="Leebens-Mack J."/>
            <person name="Jimenez L.E."/>
            <person name="Osbourn A."/>
            <person name="Sattely E.S."/>
        </authorList>
    </citation>
    <scope>NUCLEOTIDE SEQUENCE [LARGE SCALE GENOMIC DNA]</scope>
    <source>
        <strain evidence="2">cv. JPN11</strain>
        <tissue evidence="1">Leaf</tissue>
    </source>
</reference>
<accession>A0ACC1XX80</accession>
<comment type="caution">
    <text evidence="1">The sequence shown here is derived from an EMBL/GenBank/DDBJ whole genome shotgun (WGS) entry which is preliminary data.</text>
</comment>
<dbReference type="Proteomes" id="UP001164539">
    <property type="component" value="Chromosome 7"/>
</dbReference>
<protein>
    <submittedName>
        <fullName evidence="1">Polyadenylate-binding protein 1-B-binding protein</fullName>
    </submittedName>
</protein>
<proteinExistence type="predicted"/>
<sequence>MDSQQQQKKALGFFGILKETFKLIFSQKKVFSLITLALILPLSLILHANVVMTYLLSSKIFRKKESSDPSRFDISKYSNLNLSYTISPKWAVYLFLIEIGYCSLILVLTLLCTSGVVHTIYCIYTAKDITFKKSVSVVSKVWKRVVITFLSIFLILFLYDIVLGAILIYILGLLLGGFTTIIAVVLLILFLAGSVYITVICYLAAVVSVREEGIYGFKAVAKSRKLVRGKIGVAVGMLIIFSVCSFAIESVFENFVVDDLFPNFGIRIGIGILCIFLQLLLILFGLVVQTVIYFVCKSYHNENFEEHIQVPVQKPMDVQSDQLPV</sequence>
<gene>
    <name evidence="1" type="ORF">OWV82_013709</name>
</gene>
<organism evidence="1 2">
    <name type="scientific">Melia azedarach</name>
    <name type="common">Chinaberry tree</name>
    <dbReference type="NCBI Taxonomy" id="155640"/>
    <lineage>
        <taxon>Eukaryota</taxon>
        <taxon>Viridiplantae</taxon>
        <taxon>Streptophyta</taxon>
        <taxon>Embryophyta</taxon>
        <taxon>Tracheophyta</taxon>
        <taxon>Spermatophyta</taxon>
        <taxon>Magnoliopsida</taxon>
        <taxon>eudicotyledons</taxon>
        <taxon>Gunneridae</taxon>
        <taxon>Pentapetalae</taxon>
        <taxon>rosids</taxon>
        <taxon>malvids</taxon>
        <taxon>Sapindales</taxon>
        <taxon>Meliaceae</taxon>
        <taxon>Melia</taxon>
    </lineage>
</organism>
<dbReference type="EMBL" id="CM051400">
    <property type="protein sequence ID" value="KAJ4715339.1"/>
    <property type="molecule type" value="Genomic_DNA"/>
</dbReference>
<evidence type="ECO:0000313" key="1">
    <source>
        <dbReference type="EMBL" id="KAJ4715339.1"/>
    </source>
</evidence>
<keyword evidence="2" id="KW-1185">Reference proteome</keyword>